<organism evidence="1 2">
    <name type="scientific">Roseomonas acroporae</name>
    <dbReference type="NCBI Taxonomy" id="2937791"/>
    <lineage>
        <taxon>Bacteria</taxon>
        <taxon>Pseudomonadati</taxon>
        <taxon>Pseudomonadota</taxon>
        <taxon>Alphaproteobacteria</taxon>
        <taxon>Acetobacterales</taxon>
        <taxon>Roseomonadaceae</taxon>
        <taxon>Roseomonas</taxon>
    </lineage>
</organism>
<comment type="caution">
    <text evidence="1">The sequence shown here is derived from an EMBL/GenBank/DDBJ whole genome shotgun (WGS) entry which is preliminary data.</text>
</comment>
<dbReference type="RefSeq" id="WP_248665304.1">
    <property type="nucleotide sequence ID" value="NZ_JALPRX010000007.1"/>
</dbReference>
<dbReference type="GO" id="GO:0008168">
    <property type="term" value="F:methyltransferase activity"/>
    <property type="evidence" value="ECO:0007669"/>
    <property type="project" value="UniProtKB-KW"/>
</dbReference>
<dbReference type="SUPFAM" id="SSF53335">
    <property type="entry name" value="S-adenosyl-L-methionine-dependent methyltransferases"/>
    <property type="match status" value="1"/>
</dbReference>
<dbReference type="InterPro" id="IPR029063">
    <property type="entry name" value="SAM-dependent_MTases_sf"/>
</dbReference>
<gene>
    <name evidence="1" type="ORF">M0638_02135</name>
</gene>
<dbReference type="AlphaFoldDB" id="A0A9X2BSJ2"/>
<reference evidence="1" key="1">
    <citation type="submission" date="2022-04" db="EMBL/GenBank/DDBJ databases">
        <title>Roseomonas acroporae sp. nov., isolated from coral Acropora digitifera.</title>
        <authorList>
            <person name="Sun H."/>
        </authorList>
    </citation>
    <scope>NUCLEOTIDE SEQUENCE</scope>
    <source>
        <strain evidence="1">NAR14</strain>
    </source>
</reference>
<dbReference type="EMBL" id="JALPRX010000007">
    <property type="protein sequence ID" value="MCK8783177.1"/>
    <property type="molecule type" value="Genomic_DNA"/>
</dbReference>
<dbReference type="GO" id="GO:0032259">
    <property type="term" value="P:methylation"/>
    <property type="evidence" value="ECO:0007669"/>
    <property type="project" value="UniProtKB-KW"/>
</dbReference>
<evidence type="ECO:0000313" key="2">
    <source>
        <dbReference type="Proteomes" id="UP001139516"/>
    </source>
</evidence>
<dbReference type="Gene3D" id="3.40.50.150">
    <property type="entry name" value="Vaccinia Virus protein VP39"/>
    <property type="match status" value="1"/>
</dbReference>
<name>A0A9X2BSJ2_9PROT</name>
<evidence type="ECO:0000313" key="1">
    <source>
        <dbReference type="EMBL" id="MCK8783177.1"/>
    </source>
</evidence>
<keyword evidence="1" id="KW-0808">Transferase</keyword>
<sequence length="285" mass="30762">MPEAFPAEWLALREAWDAAARSPALAARLNDALPARPRLIDLGAGTGSLFRWLAPRLGRAQAWTLYDADQSLLTGAFEAIADWAAAHGWTVTWPGRTLLVHTPHGAWRVEGRIADLADGPDALPEEGYDAVLCSALCDLVSADWVAAMAESLRVPFYAVLNVDGRESFLPRHPADPLVRRAFARDQRRDKGFGPALGGAAPAAIRREFAAQGFTVLSATSPWVIPGAARLMTRMLVEGHAGAALAADRRHAGAIMRWAEARMAQARHGRLALRIGHRDLLALPGE</sequence>
<keyword evidence="2" id="KW-1185">Reference proteome</keyword>
<protein>
    <submittedName>
        <fullName evidence="1">Class I SAM-dependent methyltransferase</fullName>
    </submittedName>
</protein>
<keyword evidence="1" id="KW-0489">Methyltransferase</keyword>
<accession>A0A9X2BSJ2</accession>
<proteinExistence type="predicted"/>
<dbReference type="Proteomes" id="UP001139516">
    <property type="component" value="Unassembled WGS sequence"/>
</dbReference>